<evidence type="ECO:0000313" key="4">
    <source>
        <dbReference type="Proteomes" id="UP000234420"/>
    </source>
</evidence>
<feature type="compositionally biased region" description="Basic and acidic residues" evidence="1">
    <location>
        <begin position="904"/>
        <end position="915"/>
    </location>
</feature>
<dbReference type="Pfam" id="PF18821">
    <property type="entry name" value="LPD7"/>
    <property type="match status" value="1"/>
</dbReference>
<dbReference type="InterPro" id="IPR040677">
    <property type="entry name" value="LPD7"/>
</dbReference>
<dbReference type="RefSeq" id="WP_065208453.1">
    <property type="nucleotide sequence ID" value="NZ_BPPU01000006.1"/>
</dbReference>
<reference evidence="3 4" key="1">
    <citation type="journal article" date="2018" name="Syst. Appl. Microbiol.">
        <title>Photobacterium carnosum sp. nov., isolated from spoiled modified atmosphere packaged poultry meat.</title>
        <authorList>
            <person name="Hilgarth M."/>
            <person name="Fuertes S."/>
            <person name="Ehrmann M."/>
            <person name="Vogel R.F."/>
        </authorList>
    </citation>
    <scope>NUCLEOTIDE SEQUENCE [LARGE SCALE GENOMIC DNA]</scope>
    <source>
        <strain evidence="3 4">TMW 2.2021</strain>
    </source>
</reference>
<name>A0A2N4UML5_9GAMM</name>
<evidence type="ECO:0000313" key="3">
    <source>
        <dbReference type="EMBL" id="PLC56257.1"/>
    </source>
</evidence>
<evidence type="ECO:0000256" key="1">
    <source>
        <dbReference type="SAM" id="MobiDB-lite"/>
    </source>
</evidence>
<organism evidence="3 4">
    <name type="scientific">Photobacterium carnosum</name>
    <dbReference type="NCBI Taxonomy" id="2023717"/>
    <lineage>
        <taxon>Bacteria</taxon>
        <taxon>Pseudomonadati</taxon>
        <taxon>Pseudomonadota</taxon>
        <taxon>Gammaproteobacteria</taxon>
        <taxon>Vibrionales</taxon>
        <taxon>Vibrionaceae</taxon>
        <taxon>Photobacterium</taxon>
    </lineage>
</organism>
<dbReference type="AlphaFoldDB" id="A0A2N4UML5"/>
<evidence type="ECO:0000259" key="2">
    <source>
        <dbReference type="Pfam" id="PF18821"/>
    </source>
</evidence>
<gene>
    <name evidence="3" type="ORF">CIK00_19310</name>
</gene>
<proteinExistence type="predicted"/>
<feature type="compositionally biased region" description="Polar residues" evidence="1">
    <location>
        <begin position="916"/>
        <end position="935"/>
    </location>
</feature>
<accession>A0A2N4UML5</accession>
<keyword evidence="4" id="KW-1185">Reference proteome</keyword>
<feature type="domain" description="Large polyvalent protein-associated" evidence="2">
    <location>
        <begin position="969"/>
        <end position="1050"/>
    </location>
</feature>
<feature type="region of interest" description="Disordered" evidence="1">
    <location>
        <begin position="898"/>
        <end position="942"/>
    </location>
</feature>
<dbReference type="EMBL" id="NPIB01000034">
    <property type="protein sequence ID" value="PLC56257.1"/>
    <property type="molecule type" value="Genomic_DNA"/>
</dbReference>
<feature type="compositionally biased region" description="Polar residues" evidence="1">
    <location>
        <begin position="1075"/>
        <end position="1084"/>
    </location>
</feature>
<feature type="region of interest" description="Disordered" evidence="1">
    <location>
        <begin position="1069"/>
        <end position="1090"/>
    </location>
</feature>
<dbReference type="Proteomes" id="UP000234420">
    <property type="component" value="Unassembled WGS sequence"/>
</dbReference>
<sequence length="1090" mass="126221">MLARVSGGNSGVEDYLEFGEKKDREQTRDELDERVILDGDLDQTRQVIAGIHTQAERYLHITLAFKEDHIPPEVLQAISDEYKAFAMTAYDNDEYHFYSEAHLPKIKTLQDKRTGELIERKPHIHIVIPKVNLLTGERLDPFELVERQKDFTDAFNEVINEKYGLASPKVNLRTSFNTSSEIVSRHKGDTFEGQGKTLKETAFKTVMASNIQSLTALTKTLTQQGFDVRVRNAKTDNPYLNIKLKDNKGKGVNLKEAVFRTDFLAQSLTDKHAQLSIHQPQQYVKPQSHAHYRATPKQHQNLKQWHQHGAAEVRYIGRRNRDHFKTLTPTDKLNYLVQKKEDNHERNQRIRAELPSRQPSRTINHYLQESENYTRQSAYYIERIKQHSGNIGSGAREHLARRHLRTIITNLQQHRTDQGDVVIPVVRQRERRNDRTSQALVDVIDLNEPDFYQLKKSLDAKTLLKSLQDTHGIIVEKYPITSTPQGDRVLCGSRQLNVSDFMTKEMNLSWKETRQYLLDEHQRQQHLEIKPAIAPQWQQQLQSEQFRRTQNKIELNKTKRFVYNDKSLSAQERKTLISISTLNKVLEDMKLKVQIQQERFSLANTVNIYKEEITMPSIKGQFIEAGEDIYTQKGQSPQPNKKPTPYMKINTGDKEEKVYGADLKRILKENPTLKPNDDINLSYEMKPFSFKDSKTNKLVTGNKKEFSLSREKNLTGKVIEHGKGELTVNGKIRKSYFVTLEKEGIQTKEWGLNLENTLKLKDIKQGDNIQLNKRTDTIIHEGKERKINLYTVDKQINETSVELSTINPVVDPQAPTLAELNRHLKAINIINAIPELKDKGITTDNIVQTKNGEKIVIEGKEKALQTVIKENTDMKMPEVFKAMKKLYFEQEGIKPEPTLTIEPAKTKEIKQDTSNEKPQSPPINNKPIQPETPINNERKYPPIKRDFNHQGFGDIHYKENDKNKHITYFEKTVTDNGKDKFNKLIIDRGDNIKVIDKSEKSIEMALLLSIEKYGKELDIKGSEQYKDQVINIIAKNGLDIQLTDKAMMDKLIERQHDYQRVDNIIQAKKEVHEPQQPQQQTIKETPNMER</sequence>
<comment type="caution">
    <text evidence="3">The sequence shown here is derived from an EMBL/GenBank/DDBJ whole genome shotgun (WGS) entry which is preliminary data.</text>
</comment>
<protein>
    <recommendedName>
        <fullName evidence="2">Large polyvalent protein-associated domain-containing protein</fullName>
    </recommendedName>
</protein>